<keyword evidence="6" id="KW-0442">Lipid degradation</keyword>
<dbReference type="Proteomes" id="UP000283087">
    <property type="component" value="Unassembled WGS sequence"/>
</dbReference>
<evidence type="ECO:0000256" key="11">
    <source>
        <dbReference type="ARBA" id="ARBA00023268"/>
    </source>
</evidence>
<evidence type="ECO:0000256" key="10">
    <source>
        <dbReference type="ARBA" id="ARBA00023239"/>
    </source>
</evidence>
<dbReference type="OrthoDB" id="5389341at2"/>
<dbReference type="EMBL" id="RQXW01000001">
    <property type="protein sequence ID" value="RTE67730.1"/>
    <property type="molecule type" value="Genomic_DNA"/>
</dbReference>
<sequence>MYQGQAVCLNKLDAGLVELVLDLQGSSVNKLNQQTLSELTDAVEVLANGLGIKGLLIRSAKPAFVVGADITEFVANFTMTAEQLTAWVGDTNRLFCALEDLPYPTVAAINGLALGGGFELALAADFRILAESSKVGFPEVNLGLCPGWGGTVRLSRLIGTADALEWTVRGRPQSAAKALLSGAVDRVAKDSLVDEALALLKEAVNGDLCYTTNSARKFDECADALSLDSLKQSFSRELRPGYPAAGSIIAAMSEHSRLPFADALAVETACFVKLAKSDATQSLVGLFLNTNALKKQAGAWVKQAQPVTQSAVLGAGIMGGGVAYQSASTGTPIIMKDINEVALTLGLTTATQLLDKQVEKGRLDDAGKAKVLGAIDASLTYEGFDKVDLVVEAVVENPAVKAAVLADVEKHVPATAVLASNTSTISINLLADSLQRPEQFCGMHFFNPVHLMPLVEVIRGRKTSDATIASTVAYATSMGKTPIVVNDCPGFLVNRILFPYFNGFNRLLKQGVDFRRIDKVMEQFGWPMGPAYLADVIGIDTMVHADAVMQQGFPERMSHDGSVIMELLLADDCLGQKNGKGFYQYGVDESGRRYKEASGPVMEMIAAEVTDKVEVTDQEIIDRMMIPLCTEAMRCLEDGIVETPAEVDMGLILGLGFPRFRGGPLRYIDTLGLDQFAAIVKQHQAQGPLYQLTGGFVRRQERGEKYFA</sequence>
<evidence type="ECO:0000313" key="17">
    <source>
        <dbReference type="Proteomes" id="UP000283087"/>
    </source>
</evidence>
<dbReference type="GO" id="GO:0006635">
    <property type="term" value="P:fatty acid beta-oxidation"/>
    <property type="evidence" value="ECO:0007669"/>
    <property type="project" value="UniProtKB-UniPathway"/>
</dbReference>
<evidence type="ECO:0000256" key="7">
    <source>
        <dbReference type="ARBA" id="ARBA00023002"/>
    </source>
</evidence>
<protein>
    <recommendedName>
        <fullName evidence="4">enoyl-CoA hydratase</fullName>
        <ecNumber evidence="4">4.2.1.17</ecNumber>
    </recommendedName>
</protein>
<dbReference type="GO" id="GO:0004300">
    <property type="term" value="F:enoyl-CoA hydratase activity"/>
    <property type="evidence" value="ECO:0007669"/>
    <property type="project" value="UniProtKB-EC"/>
</dbReference>
<dbReference type="PANTHER" id="PTHR43612:SF3">
    <property type="entry name" value="TRIFUNCTIONAL ENZYME SUBUNIT ALPHA, MITOCHONDRIAL"/>
    <property type="match status" value="1"/>
</dbReference>
<dbReference type="AlphaFoldDB" id="A0A430KW67"/>
<dbReference type="RefSeq" id="WP_126156940.1">
    <property type="nucleotide sequence ID" value="NZ_RQXW01000001.1"/>
</dbReference>
<dbReference type="NCBIfam" id="NF008727">
    <property type="entry name" value="PRK11730.1"/>
    <property type="match status" value="1"/>
</dbReference>
<dbReference type="EC" id="4.2.1.17" evidence="4"/>
<evidence type="ECO:0000313" key="16">
    <source>
        <dbReference type="EMBL" id="RTE67730.1"/>
    </source>
</evidence>
<dbReference type="InterPro" id="IPR008927">
    <property type="entry name" value="6-PGluconate_DH-like_C_sf"/>
</dbReference>
<dbReference type="InterPro" id="IPR006176">
    <property type="entry name" value="3-OHacyl-CoA_DH_NAD-bd"/>
</dbReference>
<dbReference type="Gene3D" id="1.10.1040.50">
    <property type="match status" value="1"/>
</dbReference>
<dbReference type="InterPro" id="IPR050136">
    <property type="entry name" value="FA_oxidation_alpha_subunit"/>
</dbReference>
<dbReference type="Gene3D" id="3.40.50.720">
    <property type="entry name" value="NAD(P)-binding Rossmann-like Domain"/>
    <property type="match status" value="1"/>
</dbReference>
<evidence type="ECO:0000256" key="1">
    <source>
        <dbReference type="ARBA" id="ARBA00005005"/>
    </source>
</evidence>
<evidence type="ECO:0000259" key="15">
    <source>
        <dbReference type="Pfam" id="PF02737"/>
    </source>
</evidence>
<evidence type="ECO:0000256" key="9">
    <source>
        <dbReference type="ARBA" id="ARBA00023098"/>
    </source>
</evidence>
<dbReference type="Pfam" id="PF00378">
    <property type="entry name" value="ECH_1"/>
    <property type="match status" value="1"/>
</dbReference>
<organism evidence="16 17">
    <name type="scientific">Amphritea opalescens</name>
    <dbReference type="NCBI Taxonomy" id="2490544"/>
    <lineage>
        <taxon>Bacteria</taxon>
        <taxon>Pseudomonadati</taxon>
        <taxon>Pseudomonadota</taxon>
        <taxon>Gammaproteobacteria</taxon>
        <taxon>Oceanospirillales</taxon>
        <taxon>Oceanospirillaceae</taxon>
        <taxon>Amphritea</taxon>
    </lineage>
</organism>
<dbReference type="Pfam" id="PF02737">
    <property type="entry name" value="3HCDH_N"/>
    <property type="match status" value="1"/>
</dbReference>
<keyword evidence="9" id="KW-0443">Lipid metabolism</keyword>
<evidence type="ECO:0000256" key="6">
    <source>
        <dbReference type="ARBA" id="ARBA00022963"/>
    </source>
</evidence>
<dbReference type="SUPFAM" id="SSF52096">
    <property type="entry name" value="ClpP/crotonase"/>
    <property type="match status" value="1"/>
</dbReference>
<dbReference type="Gene3D" id="3.90.226.10">
    <property type="entry name" value="2-enoyl-CoA Hydratase, Chain A, domain 1"/>
    <property type="match status" value="1"/>
</dbReference>
<dbReference type="InterPro" id="IPR006180">
    <property type="entry name" value="3-OHacyl-CoA_DH_CS"/>
</dbReference>
<dbReference type="InterPro" id="IPR036291">
    <property type="entry name" value="NAD(P)-bd_dom_sf"/>
</dbReference>
<name>A0A430KW67_9GAMM</name>
<reference evidence="16 17" key="1">
    <citation type="submission" date="2018-11" db="EMBL/GenBank/DDBJ databases">
        <title>The draft genome sequence of Amphritea opalescens ANRC-JH13T.</title>
        <authorList>
            <person name="Fang Z."/>
            <person name="Zhang Y."/>
            <person name="Han X."/>
        </authorList>
    </citation>
    <scope>NUCLEOTIDE SEQUENCE [LARGE SCALE GENOMIC DNA]</scope>
    <source>
        <strain evidence="16 17">ANRC-JH13</strain>
    </source>
</reference>
<dbReference type="SUPFAM" id="SSF48179">
    <property type="entry name" value="6-phosphogluconate dehydrogenase C-terminal domain-like"/>
    <property type="match status" value="2"/>
</dbReference>
<evidence type="ECO:0000256" key="12">
    <source>
        <dbReference type="ARBA" id="ARBA00049556"/>
    </source>
</evidence>
<dbReference type="InterPro" id="IPR029045">
    <property type="entry name" value="ClpP/crotonase-like_dom_sf"/>
</dbReference>
<comment type="similarity">
    <text evidence="2">In the central section; belongs to the 3-hydroxyacyl-CoA dehydrogenase family.</text>
</comment>
<dbReference type="InterPro" id="IPR001753">
    <property type="entry name" value="Enoyl-CoA_hydra/iso"/>
</dbReference>
<keyword evidence="10" id="KW-0456">Lyase</keyword>
<comment type="similarity">
    <text evidence="13">Belongs to the enoyl-CoA hydratase/isomerase family.</text>
</comment>
<dbReference type="InterPro" id="IPR006108">
    <property type="entry name" value="3HC_DH_C"/>
</dbReference>
<feature type="domain" description="3-hydroxyacyl-CoA dehydrogenase C-terminal" evidence="14">
    <location>
        <begin position="490"/>
        <end position="585"/>
    </location>
</feature>
<keyword evidence="17" id="KW-1185">Reference proteome</keyword>
<evidence type="ECO:0000256" key="2">
    <source>
        <dbReference type="ARBA" id="ARBA00007005"/>
    </source>
</evidence>
<keyword evidence="11" id="KW-0511">Multifunctional enzyme</keyword>
<proteinExistence type="inferred from homology"/>
<evidence type="ECO:0000256" key="3">
    <source>
        <dbReference type="ARBA" id="ARBA00008750"/>
    </source>
</evidence>
<dbReference type="PROSITE" id="PS00067">
    <property type="entry name" value="3HCDH"/>
    <property type="match status" value="1"/>
</dbReference>
<dbReference type="PANTHER" id="PTHR43612">
    <property type="entry name" value="TRIFUNCTIONAL ENZYME SUBUNIT ALPHA"/>
    <property type="match status" value="1"/>
</dbReference>
<gene>
    <name evidence="16" type="primary">fadB</name>
    <name evidence="16" type="ORF">EH243_01915</name>
</gene>
<evidence type="ECO:0000256" key="5">
    <source>
        <dbReference type="ARBA" id="ARBA00022832"/>
    </source>
</evidence>
<keyword evidence="8" id="KW-0520">NAD</keyword>
<dbReference type="CDD" id="cd06558">
    <property type="entry name" value="crotonase-like"/>
    <property type="match status" value="1"/>
</dbReference>
<dbReference type="GO" id="GO:0016509">
    <property type="term" value="F:long-chain (3S)-3-hydroxyacyl-CoA dehydrogenase (NAD+) activity"/>
    <property type="evidence" value="ECO:0007669"/>
    <property type="project" value="TreeGrafter"/>
</dbReference>
<evidence type="ECO:0000256" key="4">
    <source>
        <dbReference type="ARBA" id="ARBA00012076"/>
    </source>
</evidence>
<dbReference type="Pfam" id="PF00725">
    <property type="entry name" value="3HCDH"/>
    <property type="match status" value="2"/>
</dbReference>
<dbReference type="FunFam" id="3.40.50.720:FF:000009">
    <property type="entry name" value="Fatty oxidation complex, alpha subunit"/>
    <property type="match status" value="1"/>
</dbReference>
<comment type="pathway">
    <text evidence="1">Lipid metabolism; fatty acid beta-oxidation.</text>
</comment>
<evidence type="ECO:0000256" key="8">
    <source>
        <dbReference type="ARBA" id="ARBA00023027"/>
    </source>
</evidence>
<dbReference type="InterPro" id="IPR018376">
    <property type="entry name" value="Enoyl-CoA_hyd/isom_CS"/>
</dbReference>
<dbReference type="SUPFAM" id="SSF51735">
    <property type="entry name" value="NAD(P)-binding Rossmann-fold domains"/>
    <property type="match status" value="1"/>
</dbReference>
<feature type="domain" description="3-hydroxyacyl-CoA dehydrogenase NAD binding" evidence="15">
    <location>
        <begin position="311"/>
        <end position="488"/>
    </location>
</feature>
<feature type="domain" description="3-hydroxyacyl-CoA dehydrogenase C-terminal" evidence="14">
    <location>
        <begin position="620"/>
        <end position="686"/>
    </location>
</feature>
<dbReference type="PROSITE" id="PS00166">
    <property type="entry name" value="ENOYL_COA_HYDRATASE"/>
    <property type="match status" value="1"/>
</dbReference>
<comment type="caution">
    <text evidence="16">The sequence shown here is derived from an EMBL/GenBank/DDBJ whole genome shotgun (WGS) entry which is preliminary data.</text>
</comment>
<keyword evidence="5" id="KW-0276">Fatty acid metabolism</keyword>
<evidence type="ECO:0000256" key="13">
    <source>
        <dbReference type="RuleBase" id="RU003707"/>
    </source>
</evidence>
<accession>A0A430KW67</accession>
<dbReference type="GO" id="GO:0070403">
    <property type="term" value="F:NAD+ binding"/>
    <property type="evidence" value="ECO:0007669"/>
    <property type="project" value="InterPro"/>
</dbReference>
<dbReference type="UniPathway" id="UPA00659"/>
<evidence type="ECO:0000259" key="14">
    <source>
        <dbReference type="Pfam" id="PF00725"/>
    </source>
</evidence>
<comment type="similarity">
    <text evidence="3">In the N-terminal section; belongs to the enoyl-CoA hydratase/isomerase family.</text>
</comment>
<keyword evidence="7" id="KW-0560">Oxidoreductase</keyword>
<comment type="catalytic activity">
    <reaction evidence="12">
        <text>a (3S)-3-hydroxyacyl-CoA + NAD(+) = a 3-oxoacyl-CoA + NADH + H(+)</text>
        <dbReference type="Rhea" id="RHEA:22432"/>
        <dbReference type="ChEBI" id="CHEBI:15378"/>
        <dbReference type="ChEBI" id="CHEBI:57318"/>
        <dbReference type="ChEBI" id="CHEBI:57540"/>
        <dbReference type="ChEBI" id="CHEBI:57945"/>
        <dbReference type="ChEBI" id="CHEBI:90726"/>
        <dbReference type="EC" id="1.1.1.35"/>
    </reaction>
</comment>